<feature type="region of interest" description="Disordered" evidence="1">
    <location>
        <begin position="183"/>
        <end position="324"/>
    </location>
</feature>
<keyword evidence="4" id="KW-1185">Reference proteome</keyword>
<evidence type="ECO:0000313" key="3">
    <source>
        <dbReference type="EMBL" id="KAF3322687.1"/>
    </source>
</evidence>
<dbReference type="InterPro" id="IPR027417">
    <property type="entry name" value="P-loop_NTPase"/>
</dbReference>
<dbReference type="OrthoDB" id="6513042at2759"/>
<evidence type="ECO:0000256" key="1">
    <source>
        <dbReference type="SAM" id="MobiDB-lite"/>
    </source>
</evidence>
<feature type="compositionally biased region" description="Basic and acidic residues" evidence="1">
    <location>
        <begin position="139"/>
        <end position="148"/>
    </location>
</feature>
<keyword evidence="3" id="KW-0067">ATP-binding</keyword>
<dbReference type="PANTHER" id="PTHR10887:SF525">
    <property type="entry name" value="P-LOOP CONTAINING NUCLEOSIDE TRIPHOSPHATE HYDROLASES SUPERFAMILY PROTEIN"/>
    <property type="match status" value="1"/>
</dbReference>
<feature type="compositionally biased region" description="Polar residues" evidence="1">
    <location>
        <begin position="60"/>
        <end position="76"/>
    </location>
</feature>
<reference evidence="3" key="1">
    <citation type="submission" date="2020-01" db="EMBL/GenBank/DDBJ databases">
        <title>Genome sequence of Kobresia littledalei, the first chromosome-level genome in the family Cyperaceae.</title>
        <authorList>
            <person name="Qu G."/>
        </authorList>
    </citation>
    <scope>NUCLEOTIDE SEQUENCE</scope>
    <source>
        <strain evidence="3">C.B.Clarke</strain>
        <tissue evidence="3">Leaf</tissue>
    </source>
</reference>
<feature type="compositionally biased region" description="Basic and acidic residues" evidence="1">
    <location>
        <begin position="833"/>
        <end position="843"/>
    </location>
</feature>
<name>A0A833QJB7_9POAL</name>
<feature type="compositionally biased region" description="Polar residues" evidence="1">
    <location>
        <begin position="21"/>
        <end position="43"/>
    </location>
</feature>
<dbReference type="EMBL" id="SWLB01000024">
    <property type="protein sequence ID" value="KAF3322687.1"/>
    <property type="molecule type" value="Genomic_DNA"/>
</dbReference>
<keyword evidence="3" id="KW-0347">Helicase</keyword>
<dbReference type="AlphaFoldDB" id="A0A833QJB7"/>
<dbReference type="GO" id="GO:0004386">
    <property type="term" value="F:helicase activity"/>
    <property type="evidence" value="ECO:0007669"/>
    <property type="project" value="UniProtKB-KW"/>
</dbReference>
<feature type="compositionally biased region" description="Low complexity" evidence="1">
    <location>
        <begin position="450"/>
        <end position="461"/>
    </location>
</feature>
<feature type="compositionally biased region" description="Basic and acidic residues" evidence="1">
    <location>
        <begin position="191"/>
        <end position="201"/>
    </location>
</feature>
<comment type="caution">
    <text evidence="3">The sequence shown here is derived from an EMBL/GenBank/DDBJ whole genome shotgun (WGS) entry which is preliminary data.</text>
</comment>
<feature type="compositionally biased region" description="Low complexity" evidence="1">
    <location>
        <begin position="809"/>
        <end position="824"/>
    </location>
</feature>
<dbReference type="Proteomes" id="UP000623129">
    <property type="component" value="Unassembled WGS sequence"/>
</dbReference>
<dbReference type="PANTHER" id="PTHR10887">
    <property type="entry name" value="DNA2/NAM7 HELICASE FAMILY"/>
    <property type="match status" value="1"/>
</dbReference>
<sequence length="880" mass="97832">MGSRGKILFDLNELPSEDECPNSSPATSQPQNSLPMTSSSTPNLPIPGRNAPNLPIPGGTASNLPIPNTASNQGLLNNHAFKHASTGSLFQPFIRNKDSNEEPKPINNNDGTKGAEREEGEWSDIDGDTEVVGSNNVGNEERETDKGDSSSIPESSKDGSVHGGDAVVKREVKGVEASYALKFANNPMKRSRIDEQKEEKLGKRRPRQTVFINVEDAKQAGPMKGSTPKRQTSFPTPIITRTVKEKQSLKQSDAAAFEGTEIAGDNNGDPNGDLQNPSRSTKQPPKGSGGSFVSVPSKKMGSTSTDLKPGNVKKHLSSSTSKKQMIISTQYQDTSVERLIREVTSEKFWHNPEEAELQCVPGSFESLEEYVRVFEPLLFEECRAQLYSTYEELPESVSRDTYFTVCVKMVERRERGWYDIILLPTYACKWNFKEGDVAVLTSSRPGSVQASRSTRRANSSNDDLDPEAISGRLAGTVRRHTPIDTRDPPGAIFHFYVGDLDSSKMDENHILRRLQLKSMWYLSILGTLATTQREYVALHAFRRLNVQMQSAILKPSPEHFPKYEEQTPSLPDCFTENFIDHLRHSFNAPQLSAIQWAATHTAAGTSNGTAKRQEPWPFTLVQGPPGTGKTHTVWGMLNVIHLVQYQHYYAALLKKLAPESYKQLNGAPNISEHVGTGSIDEVLQSMDQNLFRTLPKLCPKPRMLVCAPSNAATDELLSRVLERGFIDGEMKLYRPDVARVGVDSQSRAAQAVSVERRTEQLLMKGRDEVVGNANALMQSEDWGALIEDAKSRKCYVDMDSIPKEFLPLGKGSSSSTSIKNSNNTRGFRSRPGMKPDFDEDRHNQYLPRNGSYRNLDDRDRDPPMHRRMNSFASNISKREA</sequence>
<feature type="compositionally biased region" description="Polar residues" evidence="1">
    <location>
        <begin position="870"/>
        <end position="880"/>
    </location>
</feature>
<evidence type="ECO:0000313" key="4">
    <source>
        <dbReference type="Proteomes" id="UP000623129"/>
    </source>
</evidence>
<dbReference type="Gene3D" id="3.40.50.300">
    <property type="entry name" value="P-loop containing nucleotide triphosphate hydrolases"/>
    <property type="match status" value="1"/>
</dbReference>
<keyword evidence="3" id="KW-0547">Nucleotide-binding</keyword>
<dbReference type="InterPro" id="IPR045055">
    <property type="entry name" value="DNA2/NAM7-like"/>
</dbReference>
<dbReference type="SUPFAM" id="SSF52540">
    <property type="entry name" value="P-loop containing nucleoside triphosphate hydrolases"/>
    <property type="match status" value="1"/>
</dbReference>
<organism evidence="3 4">
    <name type="scientific">Carex littledalei</name>
    <dbReference type="NCBI Taxonomy" id="544730"/>
    <lineage>
        <taxon>Eukaryota</taxon>
        <taxon>Viridiplantae</taxon>
        <taxon>Streptophyta</taxon>
        <taxon>Embryophyta</taxon>
        <taxon>Tracheophyta</taxon>
        <taxon>Spermatophyta</taxon>
        <taxon>Magnoliopsida</taxon>
        <taxon>Liliopsida</taxon>
        <taxon>Poales</taxon>
        <taxon>Cyperaceae</taxon>
        <taxon>Cyperoideae</taxon>
        <taxon>Cariceae</taxon>
        <taxon>Carex</taxon>
        <taxon>Carex subgen. Euthyceras</taxon>
    </lineage>
</organism>
<dbReference type="Pfam" id="PF13086">
    <property type="entry name" value="AAA_11"/>
    <property type="match status" value="1"/>
</dbReference>
<feature type="region of interest" description="Disordered" evidence="1">
    <location>
        <begin position="1"/>
        <end position="79"/>
    </location>
</feature>
<feature type="compositionally biased region" description="Polar residues" evidence="1">
    <location>
        <begin position="273"/>
        <end position="283"/>
    </location>
</feature>
<dbReference type="InterPro" id="IPR041677">
    <property type="entry name" value="DNA2/NAM7_AAA_11"/>
</dbReference>
<feature type="region of interest" description="Disordered" evidence="1">
    <location>
        <begin position="91"/>
        <end position="169"/>
    </location>
</feature>
<evidence type="ECO:0000259" key="2">
    <source>
        <dbReference type="Pfam" id="PF13086"/>
    </source>
</evidence>
<feature type="domain" description="DNA2/NAM7 helicase helicase" evidence="2">
    <location>
        <begin position="586"/>
        <end position="766"/>
    </location>
</feature>
<feature type="compositionally biased region" description="Basic and acidic residues" evidence="1">
    <location>
        <begin position="854"/>
        <end position="864"/>
    </location>
</feature>
<feature type="region of interest" description="Disordered" evidence="1">
    <location>
        <begin position="448"/>
        <end position="485"/>
    </location>
</feature>
<feature type="compositionally biased region" description="Basic and acidic residues" evidence="1">
    <location>
        <begin position="95"/>
        <end position="104"/>
    </location>
</feature>
<feature type="compositionally biased region" description="Acidic residues" evidence="1">
    <location>
        <begin position="118"/>
        <end position="129"/>
    </location>
</feature>
<keyword evidence="3" id="KW-0378">Hydrolase</keyword>
<proteinExistence type="predicted"/>
<feature type="region of interest" description="Disordered" evidence="1">
    <location>
        <begin position="806"/>
        <end position="880"/>
    </location>
</feature>
<protein>
    <submittedName>
        <fullName evidence="3">Helicase</fullName>
    </submittedName>
</protein>
<accession>A0A833QJB7</accession>
<gene>
    <name evidence="3" type="ORF">FCM35_KLT12676</name>
</gene>